<protein>
    <submittedName>
        <fullName evidence="1">Uncharacterized protein</fullName>
    </submittedName>
</protein>
<dbReference type="Proteomes" id="UP000015103">
    <property type="component" value="Unassembled WGS sequence"/>
</dbReference>
<dbReference type="AlphaFoldDB" id="T1HPQ6"/>
<accession>T1HPQ6</accession>
<reference evidence="1" key="1">
    <citation type="submission" date="2015-05" db="UniProtKB">
        <authorList>
            <consortium name="EnsemblMetazoa"/>
        </authorList>
    </citation>
    <scope>IDENTIFICATION</scope>
</reference>
<name>T1HPQ6_RHOPR</name>
<evidence type="ECO:0000313" key="2">
    <source>
        <dbReference type="Proteomes" id="UP000015103"/>
    </source>
</evidence>
<proteinExistence type="predicted"/>
<dbReference type="EnsemblMetazoa" id="RPRC006030-RA">
    <property type="protein sequence ID" value="RPRC006030-PA"/>
    <property type="gene ID" value="RPRC006030"/>
</dbReference>
<evidence type="ECO:0000313" key="1">
    <source>
        <dbReference type="EnsemblMetazoa" id="RPRC006030-PA"/>
    </source>
</evidence>
<dbReference type="VEuPathDB" id="VectorBase:RPRC006030"/>
<dbReference type="HOGENOM" id="CLU_1087089_0_0_1"/>
<sequence length="256" mass="29112">MRTACCSLVLIATYYFPFCNANRHRISKRFVYPSGSVIQFAMGLALPAAVIGRNIATNSGILVNYALPTNVTELKVPFSSTTRIAQEKILNEIIFMLKNNNFDEECLYKSLCLLGENKHYSASLWYQLFQTLIIFSADDSRVLVYPNGGVFKFILGWGIPVHVPMSVVFAHNIQFQYNPIDNYTEVSELIQNGVTRTLNVTKYHFYSMLENILLSPEQSVDEYGSAWNLGQTRRCHKIFCPAVSELLGRVTRIHFI</sequence>
<dbReference type="PANTHER" id="PTHR21398">
    <property type="entry name" value="AGAP007094-PA"/>
    <property type="match status" value="1"/>
</dbReference>
<keyword evidence="2" id="KW-1185">Reference proteome</keyword>
<dbReference type="InParanoid" id="T1HPQ6"/>
<dbReference type="PANTHER" id="PTHR21398:SF4">
    <property type="entry name" value="AGAP002980-PA"/>
    <property type="match status" value="1"/>
</dbReference>
<organism evidence="1 2">
    <name type="scientific">Rhodnius prolixus</name>
    <name type="common">Triatomid bug</name>
    <dbReference type="NCBI Taxonomy" id="13249"/>
    <lineage>
        <taxon>Eukaryota</taxon>
        <taxon>Metazoa</taxon>
        <taxon>Ecdysozoa</taxon>
        <taxon>Arthropoda</taxon>
        <taxon>Hexapoda</taxon>
        <taxon>Insecta</taxon>
        <taxon>Pterygota</taxon>
        <taxon>Neoptera</taxon>
        <taxon>Paraneoptera</taxon>
        <taxon>Hemiptera</taxon>
        <taxon>Heteroptera</taxon>
        <taxon>Panheteroptera</taxon>
        <taxon>Cimicomorpha</taxon>
        <taxon>Reduviidae</taxon>
        <taxon>Triatominae</taxon>
        <taxon>Rhodnius</taxon>
    </lineage>
</organism>
<dbReference type="EMBL" id="ACPB03008283">
    <property type="status" value="NOT_ANNOTATED_CDS"/>
    <property type="molecule type" value="Genomic_DNA"/>
</dbReference>